<sequence length="208" mass="23067">MTLPPGGNFTLTHRGLRRAVPGALPIVRVTINDLLDHVPTPVNQAAAITPWPFQLRPPQRDSFTIVVWPAASNLDPRQHLVQGQVVLPLTGVGSQAWMSARSRARPDSIAGHIVCILQKCGEVHLRSIVEAMSKFWLKKHNEFAAAILGGTQYTQLWDVLERTCRQTLSKASYANLFERVPNSHGIWRLSTSQLDDPVKEHSSDSAMN</sequence>
<protein>
    <submittedName>
        <fullName evidence="1">Uncharacterized protein</fullName>
    </submittedName>
</protein>
<dbReference type="OrthoDB" id="10378371at2759"/>
<name>A0A395ITK6_9HELO</name>
<dbReference type="Proteomes" id="UP000249056">
    <property type="component" value="Unassembled WGS sequence"/>
</dbReference>
<gene>
    <name evidence="1" type="ORF">DID88_003800</name>
</gene>
<accession>A0A395ITK6</accession>
<dbReference type="AlphaFoldDB" id="A0A395ITK6"/>
<keyword evidence="2" id="KW-1185">Reference proteome</keyword>
<organism evidence="1 2">
    <name type="scientific">Monilinia fructigena</name>
    <dbReference type="NCBI Taxonomy" id="38457"/>
    <lineage>
        <taxon>Eukaryota</taxon>
        <taxon>Fungi</taxon>
        <taxon>Dikarya</taxon>
        <taxon>Ascomycota</taxon>
        <taxon>Pezizomycotina</taxon>
        <taxon>Leotiomycetes</taxon>
        <taxon>Helotiales</taxon>
        <taxon>Sclerotiniaceae</taxon>
        <taxon>Monilinia</taxon>
    </lineage>
</organism>
<evidence type="ECO:0000313" key="2">
    <source>
        <dbReference type="Proteomes" id="UP000249056"/>
    </source>
</evidence>
<reference evidence="1 2" key="1">
    <citation type="submission" date="2018-06" db="EMBL/GenBank/DDBJ databases">
        <title>Genome Sequence of the Brown Rot Fungal Pathogen Monilinia fructigena.</title>
        <authorList>
            <person name="Landi L."/>
            <person name="De Miccolis Angelini R.M."/>
            <person name="Pollastro S."/>
            <person name="Abate D."/>
            <person name="Faretra F."/>
            <person name="Romanazzi G."/>
        </authorList>
    </citation>
    <scope>NUCLEOTIDE SEQUENCE [LARGE SCALE GENOMIC DNA]</scope>
    <source>
        <strain evidence="1 2">Mfrg269</strain>
    </source>
</reference>
<dbReference type="EMBL" id="QKRW01000019">
    <property type="protein sequence ID" value="RAL63376.1"/>
    <property type="molecule type" value="Genomic_DNA"/>
</dbReference>
<comment type="caution">
    <text evidence="1">The sequence shown here is derived from an EMBL/GenBank/DDBJ whole genome shotgun (WGS) entry which is preliminary data.</text>
</comment>
<proteinExistence type="predicted"/>
<evidence type="ECO:0000313" key="1">
    <source>
        <dbReference type="EMBL" id="RAL63376.1"/>
    </source>
</evidence>